<name>J0WMF3_AURST</name>
<evidence type="ECO:0000313" key="4">
    <source>
        <dbReference type="Proteomes" id="UP000006514"/>
    </source>
</evidence>
<reference evidence="4" key="1">
    <citation type="journal article" date="2012" name="Science">
        <title>The Paleozoic origin of enzymatic lignin decomposition reconstructed from 31 fungal genomes.</title>
        <authorList>
            <person name="Floudas D."/>
            <person name="Binder M."/>
            <person name="Riley R."/>
            <person name="Barry K."/>
            <person name="Blanchette R.A."/>
            <person name="Henrissat B."/>
            <person name="Martinez A.T."/>
            <person name="Otillar R."/>
            <person name="Spatafora J.W."/>
            <person name="Yadav J.S."/>
            <person name="Aerts A."/>
            <person name="Benoit I."/>
            <person name="Boyd A."/>
            <person name="Carlson A."/>
            <person name="Copeland A."/>
            <person name="Coutinho P.M."/>
            <person name="de Vries R.P."/>
            <person name="Ferreira P."/>
            <person name="Findley K."/>
            <person name="Foster B."/>
            <person name="Gaskell J."/>
            <person name="Glotzer D."/>
            <person name="Gorecki P."/>
            <person name="Heitman J."/>
            <person name="Hesse C."/>
            <person name="Hori C."/>
            <person name="Igarashi K."/>
            <person name="Jurgens J.A."/>
            <person name="Kallen N."/>
            <person name="Kersten P."/>
            <person name="Kohler A."/>
            <person name="Kuees U."/>
            <person name="Kumar T.K.A."/>
            <person name="Kuo A."/>
            <person name="LaButti K."/>
            <person name="Larrondo L.F."/>
            <person name="Lindquist E."/>
            <person name="Ling A."/>
            <person name="Lombard V."/>
            <person name="Lucas S."/>
            <person name="Lundell T."/>
            <person name="Martin R."/>
            <person name="McLaughlin D.J."/>
            <person name="Morgenstern I."/>
            <person name="Morin E."/>
            <person name="Murat C."/>
            <person name="Nagy L.G."/>
            <person name="Nolan M."/>
            <person name="Ohm R.A."/>
            <person name="Patyshakuliyeva A."/>
            <person name="Rokas A."/>
            <person name="Ruiz-Duenas F.J."/>
            <person name="Sabat G."/>
            <person name="Salamov A."/>
            <person name="Samejima M."/>
            <person name="Schmutz J."/>
            <person name="Slot J.C."/>
            <person name="St John F."/>
            <person name="Stenlid J."/>
            <person name="Sun H."/>
            <person name="Sun S."/>
            <person name="Syed K."/>
            <person name="Tsang A."/>
            <person name="Wiebenga A."/>
            <person name="Young D."/>
            <person name="Pisabarro A."/>
            <person name="Eastwood D.C."/>
            <person name="Martin F."/>
            <person name="Cullen D."/>
            <person name="Grigoriev I.V."/>
            <person name="Hibbett D.S."/>
        </authorList>
    </citation>
    <scope>NUCLEOTIDE SEQUENCE [LARGE SCALE GENOMIC DNA]</scope>
    <source>
        <strain evidence="4">TFB10046</strain>
    </source>
</reference>
<dbReference type="AlphaFoldDB" id="J0WMF3"/>
<protein>
    <submittedName>
        <fullName evidence="3">Uncharacterized protein</fullName>
    </submittedName>
</protein>
<proteinExistence type="predicted"/>
<dbReference type="Proteomes" id="UP000006514">
    <property type="component" value="Unassembled WGS sequence"/>
</dbReference>
<organism evidence="3 4">
    <name type="scientific">Auricularia subglabra (strain TFB-10046 / SS5)</name>
    <name type="common">White-rot fungus</name>
    <name type="synonym">Auricularia delicata (strain TFB10046)</name>
    <dbReference type="NCBI Taxonomy" id="717982"/>
    <lineage>
        <taxon>Eukaryota</taxon>
        <taxon>Fungi</taxon>
        <taxon>Dikarya</taxon>
        <taxon>Basidiomycota</taxon>
        <taxon>Agaricomycotina</taxon>
        <taxon>Agaricomycetes</taxon>
        <taxon>Auriculariales</taxon>
        <taxon>Auriculariaceae</taxon>
        <taxon>Auricularia</taxon>
    </lineage>
</organism>
<keyword evidence="1" id="KW-0175">Coiled coil</keyword>
<evidence type="ECO:0000313" key="3">
    <source>
        <dbReference type="EMBL" id="EJD32985.1"/>
    </source>
</evidence>
<evidence type="ECO:0000256" key="2">
    <source>
        <dbReference type="SAM" id="MobiDB-lite"/>
    </source>
</evidence>
<feature type="region of interest" description="Disordered" evidence="2">
    <location>
        <begin position="378"/>
        <end position="412"/>
    </location>
</feature>
<dbReference type="EMBL" id="JH688510">
    <property type="protein sequence ID" value="EJD32985.1"/>
    <property type="molecule type" value="Genomic_DNA"/>
</dbReference>
<feature type="coiled-coil region" evidence="1">
    <location>
        <begin position="171"/>
        <end position="226"/>
    </location>
</feature>
<dbReference type="InParanoid" id="J0WMF3"/>
<evidence type="ECO:0000256" key="1">
    <source>
        <dbReference type="SAM" id="Coils"/>
    </source>
</evidence>
<gene>
    <name evidence="3" type="ORF">AURDEDRAFT_177924</name>
</gene>
<keyword evidence="4" id="KW-1185">Reference proteome</keyword>
<sequence length="412" mass="46277">MPDFDWLEPSVARELTVVEEALSLLRHTFDGLPSSLPGEELGLPLVFDFENQDGPDFEARALDTYLTRCFGALESIVIPETSPRLTGLLEQLWFSAETIAESSSDIGGLRISCVDHLSTSGQLWIMLTPSPSPAPVPPLPFPQPNNVLPVTSQPVAQPSMRTSKQQKITAFKRLTREEMAEREQAEAEERRCRREREARIVEEMKQKKLRALRDAANRRQRELRRKVKLQEIANGKRRADGTLVKQTVNEALEDRSDTTHFKSAKAVARITLSHHYTCRTKAATAVKRHKTNWAHPAVFCHLDGAAKVVGFQSPTAIVTRVQKHNDAGMFTHLRADVLGKYIEEDEFGNKTWSPAYLERVERERAKAGPGRSQLIEKYPSVFKPATPPNEVKVKSIPRLHSVASSQHALAET</sequence>
<feature type="compositionally biased region" description="Polar residues" evidence="2">
    <location>
        <begin position="402"/>
        <end position="412"/>
    </location>
</feature>
<accession>J0WMF3</accession>
<dbReference type="KEGG" id="adl:AURDEDRAFT_177924"/>